<feature type="region of interest" description="Disordered" evidence="4">
    <location>
        <begin position="312"/>
        <end position="335"/>
    </location>
</feature>
<dbReference type="GO" id="GO:0000976">
    <property type="term" value="F:transcription cis-regulatory region binding"/>
    <property type="evidence" value="ECO:0007669"/>
    <property type="project" value="TreeGrafter"/>
</dbReference>
<sequence>MTAPKLGHPASIRDVARIAGVSRQTVSRVINDHPSLRPETRDRVQAVIDQLHYRPNPIARALGGSRSRTFGVIASQRTQWGPSAAIQGIELAARDAGYLVNTTNLASTEPQVIRDALALQVEHKVEGLVIIAPQTRTLDQIDELALDIPYVLLHSRAQGDEHELFVDQLAGARAATRHLVQLGHRDVFHLAGPQEWIEAEARMQGFLTEMIDADLPIRPPILGDWTPDFGYHAGRELARFRDFTAVFTANDQMALGLVHAFRDAGLDVPRDVSVVGFDDMPEAAHFWPPLTTVRQDFEELGRRCVARLLGGSEGEEPAPLEPQLVVRGSTAAPSR</sequence>
<accession>A0A1H1NPJ6</accession>
<reference evidence="6 7" key="1">
    <citation type="submission" date="2016-10" db="EMBL/GenBank/DDBJ databases">
        <authorList>
            <person name="de Groot N.N."/>
        </authorList>
    </citation>
    <scope>NUCLEOTIDE SEQUENCE [LARGE SCALE GENOMIC DNA]</scope>
    <source>
        <strain evidence="6 7">DSM 21741</strain>
    </source>
</reference>
<evidence type="ECO:0000259" key="5">
    <source>
        <dbReference type="PROSITE" id="PS50932"/>
    </source>
</evidence>
<keyword evidence="2 6" id="KW-0238">DNA-binding</keyword>
<dbReference type="SMART" id="SM00354">
    <property type="entry name" value="HTH_LACI"/>
    <property type="match status" value="1"/>
</dbReference>
<dbReference type="PROSITE" id="PS00356">
    <property type="entry name" value="HTH_LACI_1"/>
    <property type="match status" value="1"/>
</dbReference>
<evidence type="ECO:0000313" key="6">
    <source>
        <dbReference type="EMBL" id="SDS00239.1"/>
    </source>
</evidence>
<dbReference type="AlphaFoldDB" id="A0A1H1NPJ6"/>
<dbReference type="Pfam" id="PF00356">
    <property type="entry name" value="LacI"/>
    <property type="match status" value="1"/>
</dbReference>
<dbReference type="InterPro" id="IPR010982">
    <property type="entry name" value="Lambda_DNA-bd_dom_sf"/>
</dbReference>
<proteinExistence type="predicted"/>
<dbReference type="CDD" id="cd01574">
    <property type="entry name" value="PBP1_LacI"/>
    <property type="match status" value="1"/>
</dbReference>
<evidence type="ECO:0000313" key="7">
    <source>
        <dbReference type="Proteomes" id="UP000199092"/>
    </source>
</evidence>
<dbReference type="Gene3D" id="3.40.50.2300">
    <property type="match status" value="2"/>
</dbReference>
<keyword evidence="3" id="KW-0804">Transcription</keyword>
<feature type="domain" description="HTH lacI-type" evidence="5">
    <location>
        <begin position="10"/>
        <end position="64"/>
    </location>
</feature>
<dbReference type="SUPFAM" id="SSF47413">
    <property type="entry name" value="lambda repressor-like DNA-binding domains"/>
    <property type="match status" value="1"/>
</dbReference>
<dbReference type="InterPro" id="IPR028082">
    <property type="entry name" value="Peripla_BP_I"/>
</dbReference>
<dbReference type="SUPFAM" id="SSF53822">
    <property type="entry name" value="Periplasmic binding protein-like I"/>
    <property type="match status" value="1"/>
</dbReference>
<gene>
    <name evidence="6" type="ORF">SAMN04488543_0900</name>
</gene>
<evidence type="ECO:0000256" key="3">
    <source>
        <dbReference type="ARBA" id="ARBA00023163"/>
    </source>
</evidence>
<keyword evidence="7" id="KW-1185">Reference proteome</keyword>
<keyword evidence="1" id="KW-0805">Transcription regulation</keyword>
<dbReference type="OrthoDB" id="9785139at2"/>
<dbReference type="PANTHER" id="PTHR30146:SF109">
    <property type="entry name" value="HTH-TYPE TRANSCRIPTIONAL REGULATOR GALS"/>
    <property type="match status" value="1"/>
</dbReference>
<dbReference type="RefSeq" id="WP_091410551.1">
    <property type="nucleotide sequence ID" value="NZ_LT629749.1"/>
</dbReference>
<dbReference type="EMBL" id="LT629749">
    <property type="protein sequence ID" value="SDS00239.1"/>
    <property type="molecule type" value="Genomic_DNA"/>
</dbReference>
<dbReference type="Proteomes" id="UP000199092">
    <property type="component" value="Chromosome I"/>
</dbReference>
<dbReference type="PROSITE" id="PS50932">
    <property type="entry name" value="HTH_LACI_2"/>
    <property type="match status" value="1"/>
</dbReference>
<protein>
    <submittedName>
        <fullName evidence="6">DNA-binding transcriptional regulator, LacI/PurR family</fullName>
    </submittedName>
</protein>
<dbReference type="GO" id="GO:0003700">
    <property type="term" value="F:DNA-binding transcription factor activity"/>
    <property type="evidence" value="ECO:0007669"/>
    <property type="project" value="TreeGrafter"/>
</dbReference>
<dbReference type="STRING" id="546871.SAMN04488543_0900"/>
<dbReference type="InterPro" id="IPR046335">
    <property type="entry name" value="LacI/GalR-like_sensor"/>
</dbReference>
<evidence type="ECO:0000256" key="4">
    <source>
        <dbReference type="SAM" id="MobiDB-lite"/>
    </source>
</evidence>
<evidence type="ECO:0000256" key="2">
    <source>
        <dbReference type="ARBA" id="ARBA00023125"/>
    </source>
</evidence>
<dbReference type="PRINTS" id="PR00036">
    <property type="entry name" value="HTHLACI"/>
</dbReference>
<evidence type="ECO:0000256" key="1">
    <source>
        <dbReference type="ARBA" id="ARBA00023015"/>
    </source>
</evidence>
<name>A0A1H1NPJ6_9ACTN</name>
<dbReference type="InterPro" id="IPR000843">
    <property type="entry name" value="HTH_LacI"/>
</dbReference>
<dbReference type="Pfam" id="PF13377">
    <property type="entry name" value="Peripla_BP_3"/>
    <property type="match status" value="1"/>
</dbReference>
<organism evidence="6 7">
    <name type="scientific">Friedmanniella luteola</name>
    <dbReference type="NCBI Taxonomy" id="546871"/>
    <lineage>
        <taxon>Bacteria</taxon>
        <taxon>Bacillati</taxon>
        <taxon>Actinomycetota</taxon>
        <taxon>Actinomycetes</taxon>
        <taxon>Propionibacteriales</taxon>
        <taxon>Nocardioidaceae</taxon>
        <taxon>Friedmanniella</taxon>
    </lineage>
</organism>
<dbReference type="Gene3D" id="1.10.260.40">
    <property type="entry name" value="lambda repressor-like DNA-binding domains"/>
    <property type="match status" value="1"/>
</dbReference>
<dbReference type="CDD" id="cd01392">
    <property type="entry name" value="HTH_LacI"/>
    <property type="match status" value="1"/>
</dbReference>
<dbReference type="PANTHER" id="PTHR30146">
    <property type="entry name" value="LACI-RELATED TRANSCRIPTIONAL REPRESSOR"/>
    <property type="match status" value="1"/>
</dbReference>